<feature type="domain" description="PurM-like C-terminal" evidence="3">
    <location>
        <begin position="151"/>
        <end position="302"/>
    </location>
</feature>
<dbReference type="InterPro" id="IPR011854">
    <property type="entry name" value="HypE"/>
</dbReference>
<evidence type="ECO:0000313" key="5">
    <source>
        <dbReference type="Proteomes" id="UP000184080"/>
    </source>
</evidence>
<dbReference type="InterPro" id="IPR036676">
    <property type="entry name" value="PurM-like_C_sf"/>
</dbReference>
<evidence type="ECO:0000256" key="1">
    <source>
        <dbReference type="ARBA" id="ARBA00006243"/>
    </source>
</evidence>
<evidence type="ECO:0000313" key="4">
    <source>
        <dbReference type="EMBL" id="SHJ29674.1"/>
    </source>
</evidence>
<dbReference type="SUPFAM" id="SSF55326">
    <property type="entry name" value="PurM N-terminal domain-like"/>
    <property type="match status" value="1"/>
</dbReference>
<dbReference type="PANTHER" id="PTHR30303:SF4">
    <property type="entry name" value="HYDROGENASE EXPRESSION_FORMATION PROTEIN HYPE"/>
    <property type="match status" value="1"/>
</dbReference>
<dbReference type="Pfam" id="PF02769">
    <property type="entry name" value="AIRS_C"/>
    <property type="match status" value="1"/>
</dbReference>
<dbReference type="InterPro" id="IPR016188">
    <property type="entry name" value="PurM-like_N"/>
</dbReference>
<sequence>MKSGKLNWDDLKYIIDNHKGAIREEVKVRNGIGEDCAVIDFGEDNCVISTDPITGAEGNIGRLAVNINCNDMASTGAEPLGIMVTILAPEDTEINEIKSIMKEIHEESEKLNLEIIGGHTEVTSAVNRMVVSCTVIGKTSKGKHISTSGAKVGDDIIITKSLALEGTFILVNEHKEELKHILTKEEMEEALKYIEEISVLEEGTIAAKLQVNSMHDITEGGLLGAAWEVATASSKGFLIYGDLLPISEVTNKVCTYFSIDPLKLISSGSMFITTENGEKLIEELKIKGINAKIIGKITETEGYLIYNGKKTLVNPPERDELFKV</sequence>
<name>A0A1M6I5K9_9CLOT</name>
<feature type="domain" description="PurM-like N-terminal" evidence="2">
    <location>
        <begin position="33"/>
        <end position="138"/>
    </location>
</feature>
<accession>A0A1M6I5K9</accession>
<dbReference type="RefSeq" id="WP_073007398.1">
    <property type="nucleotide sequence ID" value="NZ_FQZO01000004.1"/>
</dbReference>
<dbReference type="Gene3D" id="3.30.1330.10">
    <property type="entry name" value="PurM-like, N-terminal domain"/>
    <property type="match status" value="1"/>
</dbReference>
<dbReference type="SUPFAM" id="SSF56042">
    <property type="entry name" value="PurM C-terminal domain-like"/>
    <property type="match status" value="1"/>
</dbReference>
<comment type="similarity">
    <text evidence="1">Belongs to the HypE family.</text>
</comment>
<gene>
    <name evidence="4" type="ORF">SAMN05444401_2652</name>
</gene>
<dbReference type="EMBL" id="FQZO01000004">
    <property type="protein sequence ID" value="SHJ29674.1"/>
    <property type="molecule type" value="Genomic_DNA"/>
</dbReference>
<protein>
    <submittedName>
        <fullName evidence="4">Hydrogenase maturation protein, carbamoyl dehydratase HypE</fullName>
    </submittedName>
</protein>
<dbReference type="PIRSF" id="PIRSF005644">
    <property type="entry name" value="Hdrgns_mtr_HypE"/>
    <property type="match status" value="1"/>
</dbReference>
<evidence type="ECO:0000259" key="3">
    <source>
        <dbReference type="Pfam" id="PF02769"/>
    </source>
</evidence>
<dbReference type="InterPro" id="IPR010918">
    <property type="entry name" value="PurM-like_C_dom"/>
</dbReference>
<dbReference type="InterPro" id="IPR036921">
    <property type="entry name" value="PurM-like_N_sf"/>
</dbReference>
<reference evidence="4 5" key="1">
    <citation type="submission" date="2016-11" db="EMBL/GenBank/DDBJ databases">
        <authorList>
            <person name="Jaros S."/>
            <person name="Januszkiewicz K."/>
            <person name="Wedrychowicz H."/>
        </authorList>
    </citation>
    <scope>NUCLEOTIDE SEQUENCE [LARGE SCALE GENOMIC DNA]</scope>
    <source>
        <strain evidence="4 5">DSM 21864</strain>
    </source>
</reference>
<proteinExistence type="inferred from homology"/>
<dbReference type="GO" id="GO:0051604">
    <property type="term" value="P:protein maturation"/>
    <property type="evidence" value="ECO:0007669"/>
    <property type="project" value="TreeGrafter"/>
</dbReference>
<dbReference type="AlphaFoldDB" id="A0A1M6I5K9"/>
<dbReference type="CDD" id="cd06061">
    <property type="entry name" value="PurM-like1"/>
    <property type="match status" value="1"/>
</dbReference>
<keyword evidence="5" id="KW-1185">Reference proteome</keyword>
<dbReference type="PANTHER" id="PTHR30303">
    <property type="entry name" value="HYDROGENASE ISOENZYMES FORMATION PROTEIN HYPE"/>
    <property type="match status" value="1"/>
</dbReference>
<dbReference type="Proteomes" id="UP000184080">
    <property type="component" value="Unassembled WGS sequence"/>
</dbReference>
<dbReference type="Gene3D" id="3.90.650.10">
    <property type="entry name" value="PurM-like C-terminal domain"/>
    <property type="match status" value="1"/>
</dbReference>
<dbReference type="STRING" id="1121298.SAMN05444401_2652"/>
<dbReference type="OrthoDB" id="153904at2"/>
<dbReference type="Pfam" id="PF00586">
    <property type="entry name" value="AIRS"/>
    <property type="match status" value="1"/>
</dbReference>
<evidence type="ECO:0000259" key="2">
    <source>
        <dbReference type="Pfam" id="PF00586"/>
    </source>
</evidence>
<organism evidence="4 5">
    <name type="scientific">Clostridium amylolyticum</name>
    <dbReference type="NCBI Taxonomy" id="1121298"/>
    <lineage>
        <taxon>Bacteria</taxon>
        <taxon>Bacillati</taxon>
        <taxon>Bacillota</taxon>
        <taxon>Clostridia</taxon>
        <taxon>Eubacteriales</taxon>
        <taxon>Clostridiaceae</taxon>
        <taxon>Clostridium</taxon>
    </lineage>
</organism>